<protein>
    <submittedName>
        <fullName evidence="2">Uncharacterized protein</fullName>
    </submittedName>
</protein>
<feature type="region of interest" description="Disordered" evidence="1">
    <location>
        <begin position="1"/>
        <end position="41"/>
    </location>
</feature>
<reference evidence="2 3" key="1">
    <citation type="journal article" date="2023" name="Sci. Data">
        <title>Genome assembly of the Korean intertidal mud-creeper Batillaria attramentaria.</title>
        <authorList>
            <person name="Patra A.K."/>
            <person name="Ho P.T."/>
            <person name="Jun S."/>
            <person name="Lee S.J."/>
            <person name="Kim Y."/>
            <person name="Won Y.J."/>
        </authorList>
    </citation>
    <scope>NUCLEOTIDE SEQUENCE [LARGE SCALE GENOMIC DNA]</scope>
    <source>
        <strain evidence="2">Wonlab-2016</strain>
    </source>
</reference>
<dbReference type="AlphaFoldDB" id="A0ABD0KF99"/>
<dbReference type="EMBL" id="JACVVK020000189">
    <property type="protein sequence ID" value="KAK7485805.1"/>
    <property type="molecule type" value="Genomic_DNA"/>
</dbReference>
<keyword evidence="3" id="KW-1185">Reference proteome</keyword>
<comment type="caution">
    <text evidence="2">The sequence shown here is derived from an EMBL/GenBank/DDBJ whole genome shotgun (WGS) entry which is preliminary data.</text>
</comment>
<name>A0ABD0KF99_9CAEN</name>
<accession>A0ABD0KF99</accession>
<evidence type="ECO:0000313" key="3">
    <source>
        <dbReference type="Proteomes" id="UP001519460"/>
    </source>
</evidence>
<dbReference type="Proteomes" id="UP001519460">
    <property type="component" value="Unassembled WGS sequence"/>
</dbReference>
<evidence type="ECO:0000256" key="1">
    <source>
        <dbReference type="SAM" id="MobiDB-lite"/>
    </source>
</evidence>
<organism evidence="2 3">
    <name type="scientific">Batillaria attramentaria</name>
    <dbReference type="NCBI Taxonomy" id="370345"/>
    <lineage>
        <taxon>Eukaryota</taxon>
        <taxon>Metazoa</taxon>
        <taxon>Spiralia</taxon>
        <taxon>Lophotrochozoa</taxon>
        <taxon>Mollusca</taxon>
        <taxon>Gastropoda</taxon>
        <taxon>Caenogastropoda</taxon>
        <taxon>Sorbeoconcha</taxon>
        <taxon>Cerithioidea</taxon>
        <taxon>Batillariidae</taxon>
        <taxon>Batillaria</taxon>
    </lineage>
</organism>
<proteinExistence type="predicted"/>
<gene>
    <name evidence="2" type="ORF">BaRGS_00022986</name>
</gene>
<evidence type="ECO:0000313" key="2">
    <source>
        <dbReference type="EMBL" id="KAK7485805.1"/>
    </source>
</evidence>
<sequence length="156" mass="17430">MSTTTLDHIDHHHRPYRPPPSTMSTTTIDHVDHHPRPYRPPPSTISTTTIDHVDHHPRPCRPPPSIISTTTLDHIDHHLCPVEPSFTFGAMRYVRRQVANYHLQVVRPRTWCPGQGCELTKVSCAATGASCLPHEPRWSDVSCLVDVGTSAISGKL</sequence>